<dbReference type="SUPFAM" id="SSF53850">
    <property type="entry name" value="Periplasmic binding protein-like II"/>
    <property type="match status" value="1"/>
</dbReference>
<dbReference type="Gene3D" id="3.40.190.10">
    <property type="entry name" value="Periplasmic binding protein-like II"/>
    <property type="match status" value="2"/>
</dbReference>
<comment type="caution">
    <text evidence="4">The sequence shown here is derived from an EMBL/GenBank/DDBJ whole genome shotgun (WGS) entry which is preliminary data.</text>
</comment>
<keyword evidence="3" id="KW-0732">Signal</keyword>
<dbReference type="CDD" id="cd01008">
    <property type="entry name" value="PBP2_NrtA_SsuA_CpmA_like"/>
    <property type="match status" value="1"/>
</dbReference>
<gene>
    <name evidence="4" type="ORF">DFR58_102151</name>
</gene>
<name>A0A369BEW0_9FIRM</name>
<comment type="similarity">
    <text evidence="2">Belongs to the bacterial solute-binding protein SsuA/TauA family.</text>
</comment>
<dbReference type="PANTHER" id="PTHR30024">
    <property type="entry name" value="ALIPHATIC SULFONATES-BINDING PROTEIN-RELATED"/>
    <property type="match status" value="1"/>
</dbReference>
<evidence type="ECO:0000313" key="4">
    <source>
        <dbReference type="EMBL" id="RCX20082.1"/>
    </source>
</evidence>
<evidence type="ECO:0000313" key="5">
    <source>
        <dbReference type="Proteomes" id="UP000253034"/>
    </source>
</evidence>
<dbReference type="Pfam" id="PF13379">
    <property type="entry name" value="NMT1_2"/>
    <property type="match status" value="1"/>
</dbReference>
<reference evidence="4 5" key="1">
    <citation type="submission" date="2018-07" db="EMBL/GenBank/DDBJ databases">
        <title>Genomic Encyclopedia of Type Strains, Phase IV (KMG-IV): sequencing the most valuable type-strain genomes for metagenomic binning, comparative biology and taxonomic classification.</title>
        <authorList>
            <person name="Goeker M."/>
        </authorList>
    </citation>
    <scope>NUCLEOTIDE SEQUENCE [LARGE SCALE GENOMIC DNA]</scope>
    <source>
        <strain evidence="4 5">DSM 27016</strain>
    </source>
</reference>
<dbReference type="RefSeq" id="WP_114296200.1">
    <property type="nucleotide sequence ID" value="NZ_QPJT01000002.1"/>
</dbReference>
<dbReference type="PROSITE" id="PS51257">
    <property type="entry name" value="PROKAR_LIPOPROTEIN"/>
    <property type="match status" value="1"/>
</dbReference>
<proteinExistence type="inferred from homology"/>
<dbReference type="PANTHER" id="PTHR30024:SF47">
    <property type="entry name" value="TAURINE-BINDING PERIPLASMIC PROTEIN"/>
    <property type="match status" value="1"/>
</dbReference>
<dbReference type="OrthoDB" id="2054296at2"/>
<dbReference type="AlphaFoldDB" id="A0A369BEW0"/>
<dbReference type="GO" id="GO:0042597">
    <property type="term" value="C:periplasmic space"/>
    <property type="evidence" value="ECO:0007669"/>
    <property type="project" value="UniProtKB-SubCell"/>
</dbReference>
<sequence>MRKRLAVLSVVLITLLTGIVMGGCGETQKGGTDANGGGKNEKPSVVKINVSHQPYSHGLPSYVAQKEGWFKEAGLDANILFFTSGPSQNEALGADQWEVGAMGSPPAILGGVGYNSHIIAFAVDDTVSVDYWVRPDSPIAKVKGEVKDHPDIYGTAELWKGKTILCPTATSAHFMLIATLDKLGLTVNDVKIVHMEVPQAFAAFKAGQGDIVALWSPINNNAPAEGWVKVSSGLATGEVMPTVIVASDKAIKERPDAVKKWLEEYFKACDKLNQDINVQAKFLLQMQTDNGIKNDEAGALKFVEDRPLPTLDYEAKIFKGEYGKREVDTIMEKIIDFFIEQGTIKAADKEKLLKNNFIDGQFIQALTQK</sequence>
<comment type="subcellular location">
    <subcellularLocation>
        <location evidence="1">Periplasm</location>
    </subcellularLocation>
</comment>
<evidence type="ECO:0000256" key="1">
    <source>
        <dbReference type="ARBA" id="ARBA00004418"/>
    </source>
</evidence>
<dbReference type="Proteomes" id="UP000253034">
    <property type="component" value="Unassembled WGS sequence"/>
</dbReference>
<accession>A0A369BEW0</accession>
<protein>
    <submittedName>
        <fullName evidence="4">Sulfonate transport system substrate-binding protein</fullName>
    </submittedName>
</protein>
<keyword evidence="5" id="KW-1185">Reference proteome</keyword>
<organism evidence="4 5">
    <name type="scientific">Anaerobacterium chartisolvens</name>
    <dbReference type="NCBI Taxonomy" id="1297424"/>
    <lineage>
        <taxon>Bacteria</taxon>
        <taxon>Bacillati</taxon>
        <taxon>Bacillota</taxon>
        <taxon>Clostridia</taxon>
        <taxon>Eubacteriales</taxon>
        <taxon>Oscillospiraceae</taxon>
        <taxon>Anaerobacterium</taxon>
    </lineage>
</organism>
<evidence type="ECO:0000256" key="2">
    <source>
        <dbReference type="ARBA" id="ARBA00010742"/>
    </source>
</evidence>
<dbReference type="EMBL" id="QPJT01000002">
    <property type="protein sequence ID" value="RCX20082.1"/>
    <property type="molecule type" value="Genomic_DNA"/>
</dbReference>
<evidence type="ECO:0000256" key="3">
    <source>
        <dbReference type="ARBA" id="ARBA00022729"/>
    </source>
</evidence>